<dbReference type="Pfam" id="PF24517">
    <property type="entry name" value="CBM96"/>
    <property type="match status" value="1"/>
</dbReference>
<feature type="region of interest" description="Disordered" evidence="11">
    <location>
        <begin position="499"/>
        <end position="541"/>
    </location>
</feature>
<evidence type="ECO:0000259" key="12">
    <source>
        <dbReference type="Pfam" id="PF00149"/>
    </source>
</evidence>
<accession>A0A7C1K4T7</accession>
<evidence type="ECO:0000256" key="11">
    <source>
        <dbReference type="SAM" id="MobiDB-lite"/>
    </source>
</evidence>
<dbReference type="GO" id="GO:0003993">
    <property type="term" value="F:acid phosphatase activity"/>
    <property type="evidence" value="ECO:0007669"/>
    <property type="project" value="InterPro"/>
</dbReference>
<evidence type="ECO:0000256" key="3">
    <source>
        <dbReference type="ARBA" id="ARBA00022525"/>
    </source>
</evidence>
<evidence type="ECO:0000313" key="14">
    <source>
        <dbReference type="EMBL" id="HEF64063.1"/>
    </source>
</evidence>
<dbReference type="Pfam" id="PF16317">
    <property type="entry name" value="Glyco_hydro_99"/>
    <property type="match status" value="1"/>
</dbReference>
<protein>
    <submittedName>
        <fullName evidence="14">DNRLRE domain-containing protein</fullName>
    </submittedName>
</protein>
<evidence type="ECO:0000256" key="1">
    <source>
        <dbReference type="ARBA" id="ARBA00004323"/>
    </source>
</evidence>
<feature type="compositionally biased region" description="Pro residues" evidence="11">
    <location>
        <begin position="207"/>
        <end position="227"/>
    </location>
</feature>
<dbReference type="InterPro" id="IPR029052">
    <property type="entry name" value="Metallo-depent_PP-like"/>
</dbReference>
<dbReference type="Gene3D" id="3.60.21.10">
    <property type="match status" value="1"/>
</dbReference>
<evidence type="ECO:0000256" key="9">
    <source>
        <dbReference type="ARBA" id="ARBA00023034"/>
    </source>
</evidence>
<keyword evidence="8" id="KW-1133">Transmembrane helix</keyword>
<evidence type="ECO:0000256" key="2">
    <source>
        <dbReference type="ARBA" id="ARBA00004613"/>
    </source>
</evidence>
<feature type="domain" description="Carbohydrate-binding module family 96" evidence="13">
    <location>
        <begin position="38"/>
        <end position="187"/>
    </location>
</feature>
<dbReference type="Gene3D" id="3.20.20.80">
    <property type="entry name" value="Glycosidases"/>
    <property type="match status" value="1"/>
</dbReference>
<evidence type="ECO:0000259" key="13">
    <source>
        <dbReference type="Pfam" id="PF24517"/>
    </source>
</evidence>
<comment type="subcellular location">
    <subcellularLocation>
        <location evidence="1">Golgi apparatus membrane</location>
        <topology evidence="1">Single-pass type II membrane protein</topology>
    </subcellularLocation>
    <subcellularLocation>
        <location evidence="2">Secreted</location>
    </subcellularLocation>
</comment>
<feature type="region of interest" description="Disordered" evidence="11">
    <location>
        <begin position="191"/>
        <end position="232"/>
    </location>
</feature>
<dbReference type="EMBL" id="DSJL01000001">
    <property type="protein sequence ID" value="HEF64063.1"/>
    <property type="molecule type" value="Genomic_DNA"/>
</dbReference>
<evidence type="ECO:0000256" key="4">
    <source>
        <dbReference type="ARBA" id="ARBA00022692"/>
    </source>
</evidence>
<evidence type="ECO:0000256" key="5">
    <source>
        <dbReference type="ARBA" id="ARBA00022729"/>
    </source>
</evidence>
<keyword evidence="5" id="KW-0732">Signal</keyword>
<evidence type="ECO:0000256" key="10">
    <source>
        <dbReference type="ARBA" id="ARBA00023136"/>
    </source>
</evidence>
<dbReference type="SUPFAM" id="SSF56300">
    <property type="entry name" value="Metallo-dependent phosphatases"/>
    <property type="match status" value="1"/>
</dbReference>
<feature type="compositionally biased region" description="Low complexity" evidence="11">
    <location>
        <begin position="191"/>
        <end position="206"/>
    </location>
</feature>
<feature type="compositionally biased region" description="Pro residues" evidence="11">
    <location>
        <begin position="508"/>
        <end position="534"/>
    </location>
</feature>
<keyword evidence="4" id="KW-0812">Transmembrane</keyword>
<reference evidence="14" key="1">
    <citation type="journal article" date="2020" name="mSystems">
        <title>Genome- and Community-Level Interaction Insights into Carbon Utilization and Element Cycling Functions of Hydrothermarchaeota in Hydrothermal Sediment.</title>
        <authorList>
            <person name="Zhou Z."/>
            <person name="Liu Y."/>
            <person name="Xu W."/>
            <person name="Pan J."/>
            <person name="Luo Z.H."/>
            <person name="Li M."/>
        </authorList>
    </citation>
    <scope>NUCLEOTIDE SEQUENCE [LARGE SCALE GENOMIC DNA]</scope>
    <source>
        <strain evidence="14">SpSt-222</strain>
    </source>
</reference>
<name>A0A7C1K4T7_THERO</name>
<keyword evidence="10" id="KW-0472">Membrane</keyword>
<evidence type="ECO:0000256" key="8">
    <source>
        <dbReference type="ARBA" id="ARBA00022989"/>
    </source>
</evidence>
<dbReference type="GO" id="GO:0005576">
    <property type="term" value="C:extracellular region"/>
    <property type="evidence" value="ECO:0007669"/>
    <property type="project" value="UniProtKB-SubCell"/>
</dbReference>
<dbReference type="PANTHER" id="PTHR22953">
    <property type="entry name" value="ACID PHOSPHATASE RELATED"/>
    <property type="match status" value="1"/>
</dbReference>
<feature type="domain" description="Calcineurin-like phosphoesterase" evidence="12">
    <location>
        <begin position="543"/>
        <end position="739"/>
    </location>
</feature>
<gene>
    <name evidence="14" type="ORF">ENP47_00395</name>
</gene>
<evidence type="ECO:0000256" key="7">
    <source>
        <dbReference type="ARBA" id="ARBA00022968"/>
    </source>
</evidence>
<dbReference type="InterPro" id="IPR004843">
    <property type="entry name" value="Calcineurin-like_PHP"/>
</dbReference>
<dbReference type="GO" id="GO:0016798">
    <property type="term" value="F:hydrolase activity, acting on glycosyl bonds"/>
    <property type="evidence" value="ECO:0007669"/>
    <property type="project" value="InterPro"/>
</dbReference>
<keyword evidence="9" id="KW-0333">Golgi apparatus</keyword>
<dbReference type="Pfam" id="PF00149">
    <property type="entry name" value="Metallophos"/>
    <property type="match status" value="1"/>
</dbReference>
<dbReference type="InterPro" id="IPR055372">
    <property type="entry name" value="CBM96"/>
</dbReference>
<keyword evidence="7" id="KW-0735">Signal-anchor</keyword>
<keyword evidence="6" id="KW-0378">Hydrolase</keyword>
<dbReference type="AlphaFoldDB" id="A0A7C1K4T7"/>
<evidence type="ECO:0000256" key="6">
    <source>
        <dbReference type="ARBA" id="ARBA00022801"/>
    </source>
</evidence>
<proteinExistence type="predicted"/>
<dbReference type="InterPro" id="IPR026071">
    <property type="entry name" value="Glyco_Hydrolase_99"/>
</dbReference>
<dbReference type="InterPro" id="IPR039331">
    <property type="entry name" value="PAPs-like"/>
</dbReference>
<sequence length="821" mass="89220">MQHWKTLRDRLGAASAVILVIATLSVAWISRSSGAPQTLTLTPEADAYVYESKPTQNYGTATALRADGSPIMRSYLRFDLTTVSNTITRATLRIYAQSSHRTGYELRPVSDTSWSERTITYQNAPAVGSAVIGRSGGFSSGQWTTIDVTAVVQPGTKLSLAIVTSDATQMNLASRETGATAPQLVLEFANSNSATPTPASSSSTPTPAAPSPTPTTAPSPSPTPTPGAPVTGDSLSFPIRAAFYYPWFPEAWRQSGLYPFTHYHPSLGYYDTGDATVIRQHIAAMQYGGIQAAIASWWGQGHHTDVDFAKILQASDGTGFKWAIYHEQEGQRDLTADEIRSDLTYIRDRYASDPDYLRVNGKFVVFVYNADDSSCEVADRWVPIARQLGAYLVLKVFVGYRTCPTQPDSWHQYAPAVAADQQRGFSYTISPGFWLATQSQPRLARDPNRWAQNVRDMVASGEPWQLITTFNEWGEGTSVESAQEWASSSGFGVYLDILHTNGQGTAPSPTPTPAPTPTAAPTPTPAPSPTPTTPPSSTSPVTVVAVGDIACDPSASGWNNNNGTATSCRHKYTAELAKRLAPSYVLVLGDIQYEDGSLSKFQQSYDPTWGQLKAITKPVPGNHEYLTSGAAGYFDYFGTLAGDRTKGYYAFDLGNNWIGIAINSNCSKAGGCGAGSPQYQFVQSVLEANRGKNVLVFLHHPYWTTGNYYGQYKSSLGPLYRLFDQYGVDLSLAGHDHNYQRFALQNADSVCNTGTVRHFVVGTGGKNVYDADVHAADEPCDEVRIDNVYGVLKLSLYPDRYEWAFVREDGTILDQGSSPVR</sequence>
<dbReference type="PANTHER" id="PTHR22953:SF153">
    <property type="entry name" value="PURPLE ACID PHOSPHATASE"/>
    <property type="match status" value="1"/>
</dbReference>
<comment type="caution">
    <text evidence="14">The sequence shown here is derived from an EMBL/GenBank/DDBJ whole genome shotgun (WGS) entry which is preliminary data.</text>
</comment>
<keyword evidence="3" id="KW-0964">Secreted</keyword>
<organism evidence="14">
    <name type="scientific">Thermomicrobium roseum</name>
    <dbReference type="NCBI Taxonomy" id="500"/>
    <lineage>
        <taxon>Bacteria</taxon>
        <taxon>Pseudomonadati</taxon>
        <taxon>Thermomicrobiota</taxon>
        <taxon>Thermomicrobia</taxon>
        <taxon>Thermomicrobiales</taxon>
        <taxon>Thermomicrobiaceae</taxon>
        <taxon>Thermomicrobium</taxon>
    </lineage>
</organism>
<dbReference type="NCBIfam" id="NF033679">
    <property type="entry name" value="DNRLRE_dom"/>
    <property type="match status" value="1"/>
</dbReference>